<evidence type="ECO:0000256" key="3">
    <source>
        <dbReference type="ARBA" id="ARBA00022552"/>
    </source>
</evidence>
<organism evidence="11 12">
    <name type="scientific">Schizopora paradoxa</name>
    <dbReference type="NCBI Taxonomy" id="27342"/>
    <lineage>
        <taxon>Eukaryota</taxon>
        <taxon>Fungi</taxon>
        <taxon>Dikarya</taxon>
        <taxon>Basidiomycota</taxon>
        <taxon>Agaricomycotina</taxon>
        <taxon>Agaricomycetes</taxon>
        <taxon>Hymenochaetales</taxon>
        <taxon>Schizoporaceae</taxon>
        <taxon>Schizopora</taxon>
    </lineage>
</organism>
<feature type="compositionally biased region" description="Basic and acidic residues" evidence="10">
    <location>
        <begin position="119"/>
        <end position="129"/>
    </location>
</feature>
<dbReference type="InterPro" id="IPR042036">
    <property type="entry name" value="RRP8_N"/>
</dbReference>
<evidence type="ECO:0000256" key="1">
    <source>
        <dbReference type="ARBA" id="ARBA00004604"/>
    </source>
</evidence>
<accession>A0A0H2RZE8</accession>
<feature type="compositionally biased region" description="Basic and acidic residues" evidence="10">
    <location>
        <begin position="20"/>
        <end position="53"/>
    </location>
</feature>
<evidence type="ECO:0000256" key="7">
    <source>
        <dbReference type="ARBA" id="ARBA00023242"/>
    </source>
</evidence>
<dbReference type="GO" id="GO:0016433">
    <property type="term" value="F:rRNA (adenine) methyltransferase activity"/>
    <property type="evidence" value="ECO:0007669"/>
    <property type="project" value="UniProtKB-ARBA"/>
</dbReference>
<evidence type="ECO:0000256" key="5">
    <source>
        <dbReference type="ARBA" id="ARBA00022679"/>
    </source>
</evidence>
<comment type="similarity">
    <text evidence="2 9">Belongs to the methyltransferase superfamily. RRP8 family.</text>
</comment>
<keyword evidence="4 9" id="KW-0489">Methyltransferase</keyword>
<comment type="function">
    <text evidence="9">S-adenosyl-L-methionine-dependent methyltransferase that specifically methylates the N(1) position of adenine in helix 25.1 in 25S rRNA. Required both for ribosomal 40S and 60S subunits biogenesis. Required for efficient pre-rRNA cleavage at site A2.</text>
</comment>
<dbReference type="FunFam" id="1.10.10.2150:FF:000001">
    <property type="entry name" value="Ribosomal RNA-processing protein 8"/>
    <property type="match status" value="1"/>
</dbReference>
<dbReference type="STRING" id="27342.A0A0H2RZE8"/>
<evidence type="ECO:0000256" key="2">
    <source>
        <dbReference type="ARBA" id="ARBA00006301"/>
    </source>
</evidence>
<dbReference type="EMBL" id="KQ086034">
    <property type="protein sequence ID" value="KLO10151.1"/>
    <property type="molecule type" value="Genomic_DNA"/>
</dbReference>
<keyword evidence="7 9" id="KW-0539">Nucleus</keyword>
<evidence type="ECO:0000256" key="10">
    <source>
        <dbReference type="SAM" id="MobiDB-lite"/>
    </source>
</evidence>
<evidence type="ECO:0000256" key="4">
    <source>
        <dbReference type="ARBA" id="ARBA00022603"/>
    </source>
</evidence>
<dbReference type="Gene3D" id="3.40.50.150">
    <property type="entry name" value="Vaccinia Virus protein VP39"/>
    <property type="match status" value="1"/>
</dbReference>
<comment type="subcellular location">
    <subcellularLocation>
        <location evidence="1 9">Nucleus</location>
        <location evidence="1 9">Nucleolus</location>
    </subcellularLocation>
</comment>
<gene>
    <name evidence="11" type="ORF">SCHPADRAFT_943054</name>
</gene>
<name>A0A0H2RZE8_9AGAM</name>
<evidence type="ECO:0000313" key="12">
    <source>
        <dbReference type="Proteomes" id="UP000053477"/>
    </source>
</evidence>
<evidence type="ECO:0000256" key="9">
    <source>
        <dbReference type="RuleBase" id="RU365074"/>
    </source>
</evidence>
<evidence type="ECO:0000313" key="11">
    <source>
        <dbReference type="EMBL" id="KLO10151.1"/>
    </source>
</evidence>
<evidence type="ECO:0000256" key="6">
    <source>
        <dbReference type="ARBA" id="ARBA00022691"/>
    </source>
</evidence>
<keyword evidence="12" id="KW-1185">Reference proteome</keyword>
<dbReference type="Proteomes" id="UP000053477">
    <property type="component" value="Unassembled WGS sequence"/>
</dbReference>
<dbReference type="FunCoup" id="A0A0H2RZE8">
    <property type="interactions" value="409"/>
</dbReference>
<dbReference type="Pfam" id="PF05148">
    <property type="entry name" value="Methyltransf_8"/>
    <property type="match status" value="1"/>
</dbReference>
<dbReference type="OrthoDB" id="10258825at2759"/>
<dbReference type="InParanoid" id="A0A0H2RZE8"/>
<keyword evidence="3 9" id="KW-0698">rRNA processing</keyword>
<sequence length="419" mass="46645">MASPSTSSNPRKRKRPGAHPNDEDKVQSAEVNIEKLMKRLDSGDTKNDSGNSKKEKRKARKQPDEEEGRQRGSRNVMSTSPAKGEAGKKKKQKRKMDRSVIADGEGISSGDDGVLSADGDERQREERASTHASRTAIKPSKPSTPKRSEKTLKSDKKSEKTPGSTQTEAQSASDTKLTALQSKMRQTLDGARFRFINETLYKSSSKDAERLMRDDPKIFEDYHAGFRQQVTSWPTNPVDHFKEVIASSCPARSVIVDLGCGDAALARQLIPRGFTVLSYDLVSTNPFVVATDMCETLPLPGAEDDDVEDSIPSQVVDVVVCSLSLMSTNWLNSVREARRVLKQGGELKIAEVTSRFTDVDSFVSAISSVGFKLISKDERNTHFTLFEFKKIKRKHLDDKQWKSILSRGSVLQACEYKRR</sequence>
<feature type="compositionally biased region" description="Basic and acidic residues" evidence="10">
    <location>
        <begin position="146"/>
        <end position="160"/>
    </location>
</feature>
<dbReference type="SUPFAM" id="SSF53335">
    <property type="entry name" value="S-adenosyl-L-methionine-dependent methyltransferases"/>
    <property type="match status" value="1"/>
</dbReference>
<protein>
    <recommendedName>
        <fullName evidence="8 9">Ribosomal RNA-processing protein 8</fullName>
        <ecNumber evidence="9">2.1.1.-</ecNumber>
    </recommendedName>
</protein>
<reference evidence="11 12" key="1">
    <citation type="submission" date="2015-04" db="EMBL/GenBank/DDBJ databases">
        <title>Complete genome sequence of Schizopora paradoxa KUC8140, a cosmopolitan wood degrader in East Asia.</title>
        <authorList>
            <consortium name="DOE Joint Genome Institute"/>
            <person name="Min B."/>
            <person name="Park H."/>
            <person name="Jang Y."/>
            <person name="Kim J.-J."/>
            <person name="Kim K.H."/>
            <person name="Pangilinan J."/>
            <person name="Lipzen A."/>
            <person name="Riley R."/>
            <person name="Grigoriev I.V."/>
            <person name="Spatafora J.W."/>
            <person name="Choi I.-G."/>
        </authorList>
    </citation>
    <scope>NUCLEOTIDE SEQUENCE [LARGE SCALE GENOMIC DNA]</scope>
    <source>
        <strain evidence="11 12">KUC8140</strain>
    </source>
</reference>
<dbReference type="InterPro" id="IPR029063">
    <property type="entry name" value="SAM-dependent_MTases_sf"/>
</dbReference>
<dbReference type="PANTHER" id="PTHR12787">
    <property type="entry name" value="RIBOSOMAL RNA-PROCESSING PROTEIN 8"/>
    <property type="match status" value="1"/>
</dbReference>
<feature type="compositionally biased region" description="Polar residues" evidence="10">
    <location>
        <begin position="161"/>
        <end position="175"/>
    </location>
</feature>
<evidence type="ECO:0000256" key="8">
    <source>
        <dbReference type="ARBA" id="ARBA00076672"/>
    </source>
</evidence>
<proteinExistence type="inferred from homology"/>
<dbReference type="GO" id="GO:0042273">
    <property type="term" value="P:ribosomal large subunit biogenesis"/>
    <property type="evidence" value="ECO:0007669"/>
    <property type="project" value="TreeGrafter"/>
</dbReference>
<dbReference type="EC" id="2.1.1.-" evidence="9"/>
<keyword evidence="6 9" id="KW-0949">S-adenosyl-L-methionine</keyword>
<dbReference type="GO" id="GO:0005730">
    <property type="term" value="C:nucleolus"/>
    <property type="evidence" value="ECO:0007669"/>
    <property type="project" value="UniProtKB-SubCell"/>
</dbReference>
<dbReference type="CDD" id="cd02440">
    <property type="entry name" value="AdoMet_MTases"/>
    <property type="match status" value="1"/>
</dbReference>
<feature type="region of interest" description="Disordered" evidence="10">
    <location>
        <begin position="1"/>
        <end position="175"/>
    </location>
</feature>
<dbReference type="InterPro" id="IPR007823">
    <property type="entry name" value="RRP8"/>
</dbReference>
<dbReference type="AlphaFoldDB" id="A0A0H2RZE8"/>
<dbReference type="PANTHER" id="PTHR12787:SF0">
    <property type="entry name" value="RIBOSOMAL RNA-PROCESSING PROTEIN 8"/>
    <property type="match status" value="1"/>
</dbReference>
<dbReference type="Gene3D" id="1.10.10.2150">
    <property type="entry name" value="Ribosomal RNA-processing protein 8, N-terminal domain"/>
    <property type="match status" value="1"/>
</dbReference>
<keyword evidence="5 9" id="KW-0808">Transferase</keyword>